<keyword evidence="3" id="KW-1185">Reference proteome</keyword>
<dbReference type="EMBL" id="JBEYXV010000009">
    <property type="protein sequence ID" value="MEU6822639.1"/>
    <property type="molecule type" value="Genomic_DNA"/>
</dbReference>
<keyword evidence="1" id="KW-0812">Transmembrane</keyword>
<accession>A0ABV3BNQ5</accession>
<reference evidence="2 3" key="1">
    <citation type="submission" date="2024-06" db="EMBL/GenBank/DDBJ databases">
        <title>The Natural Products Discovery Center: Release of the First 8490 Sequenced Strains for Exploring Actinobacteria Biosynthetic Diversity.</title>
        <authorList>
            <person name="Kalkreuter E."/>
            <person name="Kautsar S.A."/>
            <person name="Yang D."/>
            <person name="Bader C.D."/>
            <person name="Teijaro C.N."/>
            <person name="Fluegel L."/>
            <person name="Davis C.M."/>
            <person name="Simpson J.R."/>
            <person name="Lauterbach L."/>
            <person name="Steele A.D."/>
            <person name="Gui C."/>
            <person name="Meng S."/>
            <person name="Li G."/>
            <person name="Viehrig K."/>
            <person name="Ye F."/>
            <person name="Su P."/>
            <person name="Kiefer A.F."/>
            <person name="Nichols A."/>
            <person name="Cepeda A.J."/>
            <person name="Yan W."/>
            <person name="Fan B."/>
            <person name="Jiang Y."/>
            <person name="Adhikari A."/>
            <person name="Zheng C.-J."/>
            <person name="Schuster L."/>
            <person name="Cowan T.M."/>
            <person name="Smanski M.J."/>
            <person name="Chevrette M.G."/>
            <person name="De Carvalho L.P.S."/>
            <person name="Shen B."/>
        </authorList>
    </citation>
    <scope>NUCLEOTIDE SEQUENCE [LARGE SCALE GENOMIC DNA]</scope>
    <source>
        <strain evidence="2 3">NPDC046838</strain>
    </source>
</reference>
<gene>
    <name evidence="2" type="ORF">ABZ921_18590</name>
</gene>
<keyword evidence="1" id="KW-0472">Membrane</keyword>
<dbReference type="Proteomes" id="UP001551176">
    <property type="component" value="Unassembled WGS sequence"/>
</dbReference>
<protein>
    <submittedName>
        <fullName evidence="2">Uncharacterized protein</fullName>
    </submittedName>
</protein>
<evidence type="ECO:0000313" key="3">
    <source>
        <dbReference type="Proteomes" id="UP001551176"/>
    </source>
</evidence>
<feature type="transmembrane region" description="Helical" evidence="1">
    <location>
        <begin position="55"/>
        <end position="74"/>
    </location>
</feature>
<organism evidence="2 3">
    <name type="scientific">Streptomyces atriruber</name>
    <dbReference type="NCBI Taxonomy" id="545121"/>
    <lineage>
        <taxon>Bacteria</taxon>
        <taxon>Bacillati</taxon>
        <taxon>Actinomycetota</taxon>
        <taxon>Actinomycetes</taxon>
        <taxon>Kitasatosporales</taxon>
        <taxon>Streptomycetaceae</taxon>
        <taxon>Streptomyces</taxon>
    </lineage>
</organism>
<proteinExistence type="predicted"/>
<sequence>MSTDRRAPGQPGDSVIYINLSGNAQLNLACGDQVSCNQTDTGAKPPDRQPFWKNMIFWTAVGVIATTAGAFAAFL</sequence>
<keyword evidence="1" id="KW-1133">Transmembrane helix</keyword>
<evidence type="ECO:0000313" key="2">
    <source>
        <dbReference type="EMBL" id="MEU6822639.1"/>
    </source>
</evidence>
<name>A0ABV3BNQ5_9ACTN</name>
<comment type="caution">
    <text evidence="2">The sequence shown here is derived from an EMBL/GenBank/DDBJ whole genome shotgun (WGS) entry which is preliminary data.</text>
</comment>
<evidence type="ECO:0000256" key="1">
    <source>
        <dbReference type="SAM" id="Phobius"/>
    </source>
</evidence>
<dbReference type="RefSeq" id="WP_359350139.1">
    <property type="nucleotide sequence ID" value="NZ_JBEYXV010000009.1"/>
</dbReference>